<dbReference type="SUPFAM" id="SSF56349">
    <property type="entry name" value="DNA breaking-rejoining enzymes"/>
    <property type="match status" value="1"/>
</dbReference>
<keyword evidence="1" id="KW-0229">DNA integration</keyword>
<dbReference type="STRING" id="428990.SAMN06295987_11718"/>
<proteinExistence type="predicted"/>
<dbReference type="PANTHER" id="PTHR30349">
    <property type="entry name" value="PHAGE INTEGRASE-RELATED"/>
    <property type="match status" value="1"/>
</dbReference>
<dbReference type="AlphaFoldDB" id="A0A1U6IVM3"/>
<evidence type="ECO:0000256" key="2">
    <source>
        <dbReference type="ARBA" id="ARBA00023125"/>
    </source>
</evidence>
<reference evidence="6" key="1">
    <citation type="submission" date="2017-02" db="EMBL/GenBank/DDBJ databases">
        <authorList>
            <person name="Varghese N."/>
            <person name="Submissions S."/>
        </authorList>
    </citation>
    <scope>NUCLEOTIDE SEQUENCE [LARGE SCALE GENOMIC DNA]</scope>
    <source>
        <strain evidence="6">SM117</strain>
    </source>
</reference>
<dbReference type="GO" id="GO:0015074">
    <property type="term" value="P:DNA integration"/>
    <property type="evidence" value="ECO:0007669"/>
    <property type="project" value="UniProtKB-KW"/>
</dbReference>
<sequence length="359" mass="40178">MPRPNTGPRLKRIDGRPNFYIVWFEGGRERRRSTGTADGREAEAVLGAFLRERELSIRPAGPARPNDYLIASALDLYGTLHAPTAADPKRIAYAMVPLLTFWGEQTVDAITKQTCKAYRTWRKKSDGTVRRELVVLKAALNFAHSEGRLTTVPHVELPAKPEGRDRWLTQKEAAALLWAARSGRSDVRLYLPLFILIGLYTGARRDAILSLRWPNVDLEAGRIYFARSGDRQTSKRKVVGQPIPRRLMTFLRLARDRGTELGYVVHNHGERIKDIGGGWDGNEDKRGEGSFGGACKRAGLIDVTPHVLRHTCGTWMAQRGVPLHLIGGWLGHKDARTTALYAHHHPDHMAEALAAADRR</sequence>
<keyword evidence="6" id="KW-1185">Reference proteome</keyword>
<dbReference type="EMBL" id="FVZE01000017">
    <property type="protein sequence ID" value="SLK12033.1"/>
    <property type="molecule type" value="Genomic_DNA"/>
</dbReference>
<feature type="domain" description="Tyr recombinase" evidence="4">
    <location>
        <begin position="163"/>
        <end position="354"/>
    </location>
</feature>
<organism evidence="5 6">
    <name type="scientific">Novosphingobium mathurense</name>
    <dbReference type="NCBI Taxonomy" id="428990"/>
    <lineage>
        <taxon>Bacteria</taxon>
        <taxon>Pseudomonadati</taxon>
        <taxon>Pseudomonadota</taxon>
        <taxon>Alphaproteobacteria</taxon>
        <taxon>Sphingomonadales</taxon>
        <taxon>Sphingomonadaceae</taxon>
        <taxon>Novosphingobium</taxon>
    </lineage>
</organism>
<accession>A0A1U6IVM3</accession>
<dbReference type="RefSeq" id="WP_079732010.1">
    <property type="nucleotide sequence ID" value="NZ_FVZE01000017.1"/>
</dbReference>
<dbReference type="Gene3D" id="1.10.443.10">
    <property type="entry name" value="Intergrase catalytic core"/>
    <property type="match status" value="1"/>
</dbReference>
<evidence type="ECO:0000256" key="3">
    <source>
        <dbReference type="ARBA" id="ARBA00023172"/>
    </source>
</evidence>
<keyword evidence="3" id="KW-0233">DNA recombination</keyword>
<evidence type="ECO:0000259" key="4">
    <source>
        <dbReference type="PROSITE" id="PS51898"/>
    </source>
</evidence>
<protein>
    <submittedName>
        <fullName evidence="5">Site-specific recombinase XerD</fullName>
    </submittedName>
</protein>
<dbReference type="CDD" id="cd00796">
    <property type="entry name" value="INT_Rci_Hp1_C"/>
    <property type="match status" value="1"/>
</dbReference>
<name>A0A1U6IVM3_9SPHN</name>
<dbReference type="GO" id="GO:0003677">
    <property type="term" value="F:DNA binding"/>
    <property type="evidence" value="ECO:0007669"/>
    <property type="project" value="UniProtKB-KW"/>
</dbReference>
<dbReference type="InterPro" id="IPR002104">
    <property type="entry name" value="Integrase_catalytic"/>
</dbReference>
<evidence type="ECO:0000256" key="1">
    <source>
        <dbReference type="ARBA" id="ARBA00022908"/>
    </source>
</evidence>
<dbReference type="GO" id="GO:0006310">
    <property type="term" value="P:DNA recombination"/>
    <property type="evidence" value="ECO:0007669"/>
    <property type="project" value="UniProtKB-KW"/>
</dbReference>
<dbReference type="InterPro" id="IPR011010">
    <property type="entry name" value="DNA_brk_join_enz"/>
</dbReference>
<dbReference type="PROSITE" id="PS51898">
    <property type="entry name" value="TYR_RECOMBINASE"/>
    <property type="match status" value="1"/>
</dbReference>
<dbReference type="PANTHER" id="PTHR30349:SF88">
    <property type="entry name" value="BLL1584 PROTEIN"/>
    <property type="match status" value="1"/>
</dbReference>
<dbReference type="InterPro" id="IPR050090">
    <property type="entry name" value="Tyrosine_recombinase_XerCD"/>
</dbReference>
<dbReference type="Gene3D" id="1.10.150.130">
    <property type="match status" value="1"/>
</dbReference>
<evidence type="ECO:0000313" key="6">
    <source>
        <dbReference type="Proteomes" id="UP000190989"/>
    </source>
</evidence>
<gene>
    <name evidence="5" type="ORF">SAMN06295987_11718</name>
</gene>
<dbReference type="InterPro" id="IPR010998">
    <property type="entry name" value="Integrase_recombinase_N"/>
</dbReference>
<keyword evidence="2" id="KW-0238">DNA-binding</keyword>
<dbReference type="Proteomes" id="UP000190989">
    <property type="component" value="Unassembled WGS sequence"/>
</dbReference>
<dbReference type="Pfam" id="PF00589">
    <property type="entry name" value="Phage_integrase"/>
    <property type="match status" value="1"/>
</dbReference>
<evidence type="ECO:0000313" key="5">
    <source>
        <dbReference type="EMBL" id="SLK12033.1"/>
    </source>
</evidence>
<dbReference type="InterPro" id="IPR013762">
    <property type="entry name" value="Integrase-like_cat_sf"/>
</dbReference>